<dbReference type="InterPro" id="IPR050156">
    <property type="entry name" value="TC-AMP_synthase_SUA5"/>
</dbReference>
<keyword evidence="8" id="KW-0547">Nucleotide-binding</keyword>
<evidence type="ECO:0000256" key="3">
    <source>
        <dbReference type="ARBA" id="ARBA00012584"/>
    </source>
</evidence>
<dbReference type="Gene3D" id="3.90.870.10">
    <property type="entry name" value="DHBP synthase"/>
    <property type="match status" value="1"/>
</dbReference>
<dbReference type="PROSITE" id="PS51163">
    <property type="entry name" value="YRDC"/>
    <property type="match status" value="1"/>
</dbReference>
<evidence type="ECO:0000256" key="1">
    <source>
        <dbReference type="ARBA" id="ARBA00004496"/>
    </source>
</evidence>
<keyword evidence="14" id="KW-1185">Reference proteome</keyword>
<dbReference type="GO" id="GO:0006450">
    <property type="term" value="P:regulation of translational fidelity"/>
    <property type="evidence" value="ECO:0007669"/>
    <property type="project" value="TreeGrafter"/>
</dbReference>
<evidence type="ECO:0000313" key="13">
    <source>
        <dbReference type="EMBL" id="ENO17759.1"/>
    </source>
</evidence>
<dbReference type="GO" id="GO:0061710">
    <property type="term" value="F:L-threonylcarbamoyladenylate synthase"/>
    <property type="evidence" value="ECO:0007669"/>
    <property type="project" value="UniProtKB-EC"/>
</dbReference>
<keyword evidence="9" id="KW-0067">ATP-binding</keyword>
<dbReference type="EC" id="2.7.7.87" evidence="3"/>
<evidence type="ECO:0000256" key="10">
    <source>
        <dbReference type="ARBA" id="ARBA00029774"/>
    </source>
</evidence>
<dbReference type="GO" id="GO:0008033">
    <property type="term" value="P:tRNA processing"/>
    <property type="evidence" value="ECO:0007669"/>
    <property type="project" value="UniProtKB-KW"/>
</dbReference>
<keyword evidence="6" id="KW-0819">tRNA processing</keyword>
<comment type="subcellular location">
    <subcellularLocation>
        <location evidence="1">Cytoplasm</location>
    </subcellularLocation>
</comment>
<evidence type="ECO:0000256" key="2">
    <source>
        <dbReference type="ARBA" id="ARBA00007663"/>
    </source>
</evidence>
<dbReference type="Pfam" id="PF01300">
    <property type="entry name" value="Sua5_yciO_yrdC"/>
    <property type="match status" value="1"/>
</dbReference>
<dbReference type="GO" id="GO:0000049">
    <property type="term" value="F:tRNA binding"/>
    <property type="evidence" value="ECO:0007669"/>
    <property type="project" value="TreeGrafter"/>
</dbReference>
<dbReference type="Proteomes" id="UP000013015">
    <property type="component" value="Unassembled WGS sequence"/>
</dbReference>
<dbReference type="eggNOG" id="COG0009">
    <property type="taxonomic scope" value="Bacteria"/>
</dbReference>
<protein>
    <recommendedName>
        <fullName evidence="10">L-threonylcarbamoyladenylate synthase</fullName>
        <ecNumber evidence="3">2.7.7.87</ecNumber>
    </recommendedName>
    <alternativeName>
        <fullName evidence="10">L-threonylcarbamoyladenylate synthase</fullName>
    </alternativeName>
</protein>
<evidence type="ECO:0000256" key="8">
    <source>
        <dbReference type="ARBA" id="ARBA00022741"/>
    </source>
</evidence>
<dbReference type="EMBL" id="AQHZ01000024">
    <property type="protein sequence ID" value="ENO17759.1"/>
    <property type="molecule type" value="Genomic_DNA"/>
</dbReference>
<feature type="domain" description="YrdC-like" evidence="12">
    <location>
        <begin position="14"/>
        <end position="198"/>
    </location>
</feature>
<dbReference type="GO" id="GO:0005524">
    <property type="term" value="F:ATP binding"/>
    <property type="evidence" value="ECO:0007669"/>
    <property type="project" value="UniProtKB-KW"/>
</dbReference>
<dbReference type="PATRIC" id="fig|888050.3.peg.1603"/>
<evidence type="ECO:0000313" key="14">
    <source>
        <dbReference type="Proteomes" id="UP000013015"/>
    </source>
</evidence>
<dbReference type="InterPro" id="IPR006070">
    <property type="entry name" value="Sua5-like_dom"/>
</dbReference>
<dbReference type="GO" id="GO:0005737">
    <property type="term" value="C:cytoplasm"/>
    <property type="evidence" value="ECO:0007669"/>
    <property type="project" value="UniProtKB-SubCell"/>
</dbReference>
<keyword evidence="7" id="KW-0548">Nucleotidyltransferase</keyword>
<keyword evidence="4" id="KW-0963">Cytoplasm</keyword>
<dbReference type="HOGENOM" id="CLU_031397_3_1_11"/>
<reference evidence="13 14" key="1">
    <citation type="submission" date="2013-03" db="EMBL/GenBank/DDBJ databases">
        <title>Reference genome for the Human Microbiome Project.</title>
        <authorList>
            <person name="Aqrawi P."/>
            <person name="Ayvaz T."/>
            <person name="Bess C."/>
            <person name="Blankenburg K."/>
            <person name="Coyle M."/>
            <person name="Deng J."/>
            <person name="Forbes L."/>
            <person name="Fowler G."/>
            <person name="Francisco L."/>
            <person name="Fu Q."/>
            <person name="Gibbs R."/>
            <person name="Gross S."/>
            <person name="Gubbala S."/>
            <person name="Hale W."/>
            <person name="Hemphill L."/>
            <person name="Highlander S."/>
            <person name="Hirani K."/>
            <person name="Jackson L."/>
            <person name="Jakkamsetti A."/>
            <person name="Javaid M."/>
            <person name="Jayaseelan J.C."/>
            <person name="Jiang H."/>
            <person name="Joshi V."/>
            <person name="Korchina V."/>
            <person name="Kovar C."/>
            <person name="Lara F."/>
            <person name="Lee S."/>
            <person name="Liu Y."/>
            <person name="Mata R."/>
            <person name="Mathew T."/>
            <person name="Munidasa M."/>
            <person name="Muzny D."/>
            <person name="Nazareth L."/>
            <person name="Ngo R."/>
            <person name="Nguyen L."/>
            <person name="Nguyen N."/>
            <person name="Okwuonu G."/>
            <person name="Ongeri F."/>
            <person name="Palculict T."/>
            <person name="Patil S."/>
            <person name="Petrosino J."/>
            <person name="Pham C."/>
            <person name="Pham P."/>
            <person name="Pu L.-L."/>
            <person name="Qin X."/>
            <person name="Qu J."/>
            <person name="Reid J."/>
            <person name="Ross M."/>
            <person name="Ruth R."/>
            <person name="Saada N."/>
            <person name="San Lucas F."/>
            <person name="Santibanez J."/>
            <person name="Shang Y."/>
            <person name="Simmons D."/>
            <person name="Song X.-Z."/>
            <person name="Tang L.-Y."/>
            <person name="Thornton R."/>
            <person name="Warren J."/>
            <person name="Weissenberger G."/>
            <person name="Wilczek-Boney K."/>
            <person name="Worley K."/>
            <person name="Youmans B."/>
            <person name="Zhang J."/>
            <person name="Zhang L."/>
            <person name="Zhao Z."/>
            <person name="Zhou C."/>
            <person name="Zhu D."/>
            <person name="Zhu Y."/>
        </authorList>
    </citation>
    <scope>NUCLEOTIDE SEQUENCE [LARGE SCALE GENOMIC DNA]</scope>
    <source>
        <strain evidence="13 14">F0333</strain>
    </source>
</reference>
<sequence>MTPRILSCLPAWVPADLDEAVAHVKKGGLIVIPTDTVYGIGALASNPDAVAALLAAKGRGPSMPPPVLVDSPQALDRLAVDVPEAARRLAWAAWPGGLTLIVRARPELGWNLGTNGGTVALRMPDHAQVLELIARSGPLAVSSANLTGAPPATSIEEAIASFPDSVLHIDSGPTPGSTPSTILDFAHGDASVIRLGTLSLEELSEAAGVTLMGAE</sequence>
<name>N6WC32_9ACTO</name>
<evidence type="ECO:0000256" key="4">
    <source>
        <dbReference type="ARBA" id="ARBA00022490"/>
    </source>
</evidence>
<comment type="caution">
    <text evidence="13">The sequence shown here is derived from an EMBL/GenBank/DDBJ whole genome shotgun (WGS) entry which is preliminary data.</text>
</comment>
<keyword evidence="5" id="KW-0808">Transferase</keyword>
<dbReference type="RefSeq" id="WP_005964347.1">
    <property type="nucleotide sequence ID" value="NZ_CP040505.1"/>
</dbReference>
<evidence type="ECO:0000259" key="12">
    <source>
        <dbReference type="PROSITE" id="PS51163"/>
    </source>
</evidence>
<dbReference type="PANTHER" id="PTHR17490:SF16">
    <property type="entry name" value="THREONYLCARBAMOYL-AMP SYNTHASE"/>
    <property type="match status" value="1"/>
</dbReference>
<dbReference type="GO" id="GO:0003725">
    <property type="term" value="F:double-stranded RNA binding"/>
    <property type="evidence" value="ECO:0007669"/>
    <property type="project" value="InterPro"/>
</dbReference>
<dbReference type="NCBIfam" id="TIGR00057">
    <property type="entry name" value="L-threonylcarbamoyladenylate synthase"/>
    <property type="match status" value="1"/>
</dbReference>
<gene>
    <name evidence="13" type="ORF">HMPREF9004_1669</name>
</gene>
<accession>N6WC32</accession>
<dbReference type="STRING" id="888050.HMPREF9004_1669"/>
<proteinExistence type="inferred from homology"/>
<comment type="similarity">
    <text evidence="2">Belongs to the SUA5 family.</text>
</comment>
<dbReference type="OrthoDB" id="9814580at2"/>
<dbReference type="PANTHER" id="PTHR17490">
    <property type="entry name" value="SUA5"/>
    <property type="match status" value="1"/>
</dbReference>
<evidence type="ECO:0000256" key="7">
    <source>
        <dbReference type="ARBA" id="ARBA00022695"/>
    </source>
</evidence>
<evidence type="ECO:0000256" key="11">
    <source>
        <dbReference type="ARBA" id="ARBA00048366"/>
    </source>
</evidence>
<evidence type="ECO:0000256" key="9">
    <source>
        <dbReference type="ARBA" id="ARBA00022840"/>
    </source>
</evidence>
<organism evidence="13 14">
    <name type="scientific">Schaalia cardiffensis F0333</name>
    <dbReference type="NCBI Taxonomy" id="888050"/>
    <lineage>
        <taxon>Bacteria</taxon>
        <taxon>Bacillati</taxon>
        <taxon>Actinomycetota</taxon>
        <taxon>Actinomycetes</taxon>
        <taxon>Actinomycetales</taxon>
        <taxon>Actinomycetaceae</taxon>
        <taxon>Schaalia</taxon>
    </lineage>
</organism>
<comment type="catalytic activity">
    <reaction evidence="11">
        <text>L-threonine + hydrogencarbonate + ATP = L-threonylcarbamoyladenylate + diphosphate + H2O</text>
        <dbReference type="Rhea" id="RHEA:36407"/>
        <dbReference type="ChEBI" id="CHEBI:15377"/>
        <dbReference type="ChEBI" id="CHEBI:17544"/>
        <dbReference type="ChEBI" id="CHEBI:30616"/>
        <dbReference type="ChEBI" id="CHEBI:33019"/>
        <dbReference type="ChEBI" id="CHEBI:57926"/>
        <dbReference type="ChEBI" id="CHEBI:73682"/>
        <dbReference type="EC" id="2.7.7.87"/>
    </reaction>
</comment>
<evidence type="ECO:0000256" key="5">
    <source>
        <dbReference type="ARBA" id="ARBA00022679"/>
    </source>
</evidence>
<evidence type="ECO:0000256" key="6">
    <source>
        <dbReference type="ARBA" id="ARBA00022694"/>
    </source>
</evidence>
<dbReference type="AlphaFoldDB" id="N6WC32"/>
<dbReference type="InterPro" id="IPR017945">
    <property type="entry name" value="DHBP_synth_RibB-like_a/b_dom"/>
</dbReference>
<dbReference type="SUPFAM" id="SSF55821">
    <property type="entry name" value="YrdC/RibB"/>
    <property type="match status" value="1"/>
</dbReference>